<dbReference type="EMBL" id="CAJNOH010001324">
    <property type="protein sequence ID" value="CAF1204080.1"/>
    <property type="molecule type" value="Genomic_DNA"/>
</dbReference>
<sequence length="238" mass="27327">MSSSQEQSNSSNNDQTQNINPNPPGPSSNILYSDYEVDPSIASNNSSNLNDQSSSMSSGLPNDSTGQIHSNDFMNPSYTDEQYQGDVIDNADDDDIPDELEYELEATVERMTEEELNDNDEDETIYSDAIQNAFVRYENEYSQHWNQNSPIWNNFSKEEQDEMFEQMRECMHYMEQEYSTAEMPNNLIESSQQTKLNPEAAEFRPLNSQPSTSTDKERIVVLSWVPCEAKKQDEQKDF</sequence>
<feature type="compositionally biased region" description="Low complexity" evidence="1">
    <location>
        <begin position="43"/>
        <end position="58"/>
    </location>
</feature>
<evidence type="ECO:0000313" key="5">
    <source>
        <dbReference type="Proteomes" id="UP000663870"/>
    </source>
</evidence>
<evidence type="ECO:0000313" key="4">
    <source>
        <dbReference type="Proteomes" id="UP000663854"/>
    </source>
</evidence>
<dbReference type="Proteomes" id="UP000663854">
    <property type="component" value="Unassembled WGS sequence"/>
</dbReference>
<reference evidence="2" key="1">
    <citation type="submission" date="2021-02" db="EMBL/GenBank/DDBJ databases">
        <authorList>
            <person name="Nowell W R."/>
        </authorList>
    </citation>
    <scope>NUCLEOTIDE SEQUENCE</scope>
</reference>
<accession>A0A814WNN6</accession>
<gene>
    <name evidence="3" type="ORF">JXQ802_LOCUS39440</name>
    <name evidence="2" type="ORF">PYM288_LOCUS25041</name>
</gene>
<feature type="compositionally biased region" description="Polar residues" evidence="1">
    <location>
        <begin position="59"/>
        <end position="80"/>
    </location>
</feature>
<feature type="region of interest" description="Disordered" evidence="1">
    <location>
        <begin position="1"/>
        <end position="80"/>
    </location>
</feature>
<evidence type="ECO:0000313" key="2">
    <source>
        <dbReference type="EMBL" id="CAF1204080.1"/>
    </source>
</evidence>
<name>A0A814WNN6_9BILA</name>
<dbReference type="AlphaFoldDB" id="A0A814WNN6"/>
<evidence type="ECO:0000256" key="1">
    <source>
        <dbReference type="SAM" id="MobiDB-lite"/>
    </source>
</evidence>
<keyword evidence="5" id="KW-1185">Reference proteome</keyword>
<organism evidence="2 4">
    <name type="scientific">Rotaria sordida</name>
    <dbReference type="NCBI Taxonomy" id="392033"/>
    <lineage>
        <taxon>Eukaryota</taxon>
        <taxon>Metazoa</taxon>
        <taxon>Spiralia</taxon>
        <taxon>Gnathifera</taxon>
        <taxon>Rotifera</taxon>
        <taxon>Eurotatoria</taxon>
        <taxon>Bdelloidea</taxon>
        <taxon>Philodinida</taxon>
        <taxon>Philodinidae</taxon>
        <taxon>Rotaria</taxon>
    </lineage>
</organism>
<evidence type="ECO:0000313" key="3">
    <source>
        <dbReference type="EMBL" id="CAF1483494.1"/>
    </source>
</evidence>
<protein>
    <submittedName>
        <fullName evidence="2">Uncharacterized protein</fullName>
    </submittedName>
</protein>
<proteinExistence type="predicted"/>
<comment type="caution">
    <text evidence="2">The sequence shown here is derived from an EMBL/GenBank/DDBJ whole genome shotgun (WGS) entry which is preliminary data.</text>
</comment>
<dbReference type="EMBL" id="CAJNOL010002278">
    <property type="protein sequence ID" value="CAF1483494.1"/>
    <property type="molecule type" value="Genomic_DNA"/>
</dbReference>
<dbReference type="Proteomes" id="UP000663870">
    <property type="component" value="Unassembled WGS sequence"/>
</dbReference>
<feature type="compositionally biased region" description="Low complexity" evidence="1">
    <location>
        <begin position="1"/>
        <end position="20"/>
    </location>
</feature>